<evidence type="ECO:0000313" key="2">
    <source>
        <dbReference type="Proteomes" id="UP000002148"/>
    </source>
</evidence>
<keyword evidence="2" id="KW-1185">Reference proteome</keyword>
<dbReference type="STRING" id="388919.SSA_1673"/>
<dbReference type="EMBL" id="CP000387">
    <property type="protein sequence ID" value="ABN45059.1"/>
    <property type="molecule type" value="Genomic_DNA"/>
</dbReference>
<gene>
    <name evidence="1" type="ordered locus">SSA_1673</name>
</gene>
<reference evidence="1 2" key="1">
    <citation type="journal article" date="2007" name="J. Bacteriol.">
        <title>Genome of the opportunistic pathogen Streptococcus sanguinis.</title>
        <authorList>
            <person name="Xu P."/>
            <person name="Alves J.M."/>
            <person name="Kitten T."/>
            <person name="Brown A."/>
            <person name="Chen Z."/>
            <person name="Ozaki L.S."/>
            <person name="Manque P."/>
            <person name="Ge X."/>
            <person name="Serrano M.G."/>
            <person name="Puiu D."/>
            <person name="Hendricks S."/>
            <person name="Wang Y."/>
            <person name="Chaplin M.D."/>
            <person name="Akan D."/>
            <person name="Paik S."/>
            <person name="Peterson D.L."/>
            <person name="Macrina F.L."/>
            <person name="Buck G.A."/>
        </authorList>
    </citation>
    <scope>NUCLEOTIDE SEQUENCE [LARGE SCALE GENOMIC DNA]</scope>
    <source>
        <strain evidence="1 2">SK36</strain>
    </source>
</reference>
<dbReference type="AlphaFoldDB" id="A3CPF4"/>
<proteinExistence type="predicted"/>
<evidence type="ECO:0000313" key="1">
    <source>
        <dbReference type="EMBL" id="ABN45059.1"/>
    </source>
</evidence>
<sequence length="56" mass="6245">MLVRTFFSKSLAFFFLSALGQGAVNLLGLKICIQVTKEPYKEINQNKIKPEMPAGN</sequence>
<name>A3CPF4_STRSV</name>
<dbReference type="HOGENOM" id="CLU_3012550_0_0_9"/>
<accession>A3CPF4</accession>
<dbReference type="KEGG" id="ssa:SSA_1673"/>
<protein>
    <submittedName>
        <fullName evidence="1">Uncharacterized protein</fullName>
    </submittedName>
</protein>
<dbReference type="Proteomes" id="UP000002148">
    <property type="component" value="Chromosome"/>
</dbReference>
<organism evidence="1 2">
    <name type="scientific">Streptococcus sanguinis (strain SK36)</name>
    <dbReference type="NCBI Taxonomy" id="388919"/>
    <lineage>
        <taxon>Bacteria</taxon>
        <taxon>Bacillati</taxon>
        <taxon>Bacillota</taxon>
        <taxon>Bacilli</taxon>
        <taxon>Lactobacillales</taxon>
        <taxon>Streptococcaceae</taxon>
        <taxon>Streptococcus</taxon>
    </lineage>
</organism>